<protein>
    <submittedName>
        <fullName evidence="7">NlpC/P60 family</fullName>
    </submittedName>
</protein>
<dbReference type="InterPro" id="IPR038765">
    <property type="entry name" value="Papain-like_cys_pep_sf"/>
</dbReference>
<dbReference type="AlphaFoldDB" id="A0A2X1Y1U8"/>
<evidence type="ECO:0000256" key="3">
    <source>
        <dbReference type="ARBA" id="ARBA00022801"/>
    </source>
</evidence>
<dbReference type="PROSITE" id="PS51935">
    <property type="entry name" value="NLPC_P60"/>
    <property type="match status" value="1"/>
</dbReference>
<organism evidence="7 8">
    <name type="scientific">Peptoniphilus harei</name>
    <dbReference type="NCBI Taxonomy" id="54005"/>
    <lineage>
        <taxon>Bacteria</taxon>
        <taxon>Bacillati</taxon>
        <taxon>Bacillota</taxon>
        <taxon>Tissierellia</taxon>
        <taxon>Tissierellales</taxon>
        <taxon>Peptoniphilaceae</taxon>
        <taxon>Peptoniphilus</taxon>
    </lineage>
</organism>
<keyword evidence="3" id="KW-0378">Hydrolase</keyword>
<keyword evidence="4" id="KW-0788">Thiol protease</keyword>
<dbReference type="RefSeq" id="WP_112890465.1">
    <property type="nucleotide sequence ID" value="NZ_CP068103.1"/>
</dbReference>
<evidence type="ECO:0000256" key="4">
    <source>
        <dbReference type="ARBA" id="ARBA00022807"/>
    </source>
</evidence>
<evidence type="ECO:0000259" key="6">
    <source>
        <dbReference type="PROSITE" id="PS51935"/>
    </source>
</evidence>
<reference evidence="7 8" key="1">
    <citation type="submission" date="2018-06" db="EMBL/GenBank/DDBJ databases">
        <authorList>
            <consortium name="Pathogen Informatics"/>
            <person name="Doyle S."/>
        </authorList>
    </citation>
    <scope>NUCLEOTIDE SEQUENCE [LARGE SCALE GENOMIC DNA]</scope>
    <source>
        <strain evidence="7 8">NCTC13076</strain>
    </source>
</reference>
<keyword evidence="5" id="KW-0732">Signal</keyword>
<evidence type="ECO:0000256" key="1">
    <source>
        <dbReference type="ARBA" id="ARBA00007074"/>
    </source>
</evidence>
<dbReference type="GO" id="GO:0006508">
    <property type="term" value="P:proteolysis"/>
    <property type="evidence" value="ECO:0007669"/>
    <property type="project" value="UniProtKB-KW"/>
</dbReference>
<evidence type="ECO:0000256" key="2">
    <source>
        <dbReference type="ARBA" id="ARBA00022670"/>
    </source>
</evidence>
<dbReference type="GeneID" id="83861704"/>
<feature type="domain" description="NlpC/P60" evidence="6">
    <location>
        <begin position="371"/>
        <end position="487"/>
    </location>
</feature>
<sequence length="487" mass="54719">MKKTLILLGLLLSLIIPTNIFAEKAMPNNSSKMDIIAENGDVSNYTFSTYIIKDYNYFKLRDFASYMNGTIKNFDVDYNRDKDAIEITTKTSYGDFTGLPSDNVVGAKEAVTTRQKIFIDGKEVQISGYNIDGNNYFKLRDLASALDIKIYYDSLRKSVILNPNLPSDEKLVEDLKKEIDKLIGMEEEASRPKASTGTRDLIGAEENLIYLPPKNIDRKVNLKTGYAAEIRNSKIQNFKKISSQVNVPKGTGILYFDLDTLKTMTIYIDGNDTNISQAYLNKWMKKNILVPLIRGEKISGQEDAYKVAYVTFVDTAPKLNGVSELVSVKANEVRNYLYGPQTNLKDFTADRGQIYSLAKKGENIGWSWWYFTGPNSYNEKIDHMINYALSVQGFSYEQFDCSGLVGTAAEFAGFPLAPAYSWLIEGSPMVEDIPMNQLRRGDLLNKAGEHIMIYIGDGKVVESVPRTGVRVAPVRKAGYKALRIKDV</sequence>
<dbReference type="OrthoDB" id="1698746at2"/>
<keyword evidence="2" id="KW-0645">Protease</keyword>
<comment type="similarity">
    <text evidence="1">Belongs to the peptidase C40 family.</text>
</comment>
<dbReference type="Gene3D" id="3.90.1720.10">
    <property type="entry name" value="endopeptidase domain like (from Nostoc punctiforme)"/>
    <property type="match status" value="1"/>
</dbReference>
<feature type="signal peptide" evidence="5">
    <location>
        <begin position="1"/>
        <end position="22"/>
    </location>
</feature>
<evidence type="ECO:0000313" key="7">
    <source>
        <dbReference type="EMBL" id="SPY48923.1"/>
    </source>
</evidence>
<dbReference type="Proteomes" id="UP000250070">
    <property type="component" value="Unassembled WGS sequence"/>
</dbReference>
<feature type="chain" id="PRO_5015867820" evidence="5">
    <location>
        <begin position="23"/>
        <end position="487"/>
    </location>
</feature>
<name>A0A2X1Y1U8_9FIRM</name>
<dbReference type="InterPro" id="IPR000064">
    <property type="entry name" value="NLP_P60_dom"/>
</dbReference>
<dbReference type="EMBL" id="UATM01000032">
    <property type="protein sequence ID" value="SPY48923.1"/>
    <property type="molecule type" value="Genomic_DNA"/>
</dbReference>
<dbReference type="GO" id="GO:0008234">
    <property type="term" value="F:cysteine-type peptidase activity"/>
    <property type="evidence" value="ECO:0007669"/>
    <property type="project" value="UniProtKB-KW"/>
</dbReference>
<evidence type="ECO:0000313" key="8">
    <source>
        <dbReference type="Proteomes" id="UP000250070"/>
    </source>
</evidence>
<gene>
    <name evidence="7" type="ORF">NCTC13076_02015</name>
</gene>
<proteinExistence type="inferred from homology"/>
<dbReference type="SUPFAM" id="SSF54001">
    <property type="entry name" value="Cysteine proteinases"/>
    <property type="match status" value="1"/>
</dbReference>
<evidence type="ECO:0000256" key="5">
    <source>
        <dbReference type="SAM" id="SignalP"/>
    </source>
</evidence>
<accession>A0A2X1Y1U8</accession>
<dbReference type="Pfam" id="PF00877">
    <property type="entry name" value="NLPC_P60"/>
    <property type="match status" value="1"/>
</dbReference>